<proteinExistence type="predicted"/>
<keyword evidence="2" id="KW-0255">Endonuclease</keyword>
<evidence type="ECO:0000313" key="2">
    <source>
        <dbReference type="EMBL" id="PSW09229.1"/>
    </source>
</evidence>
<name>A0A2T3N7Z4_9GAMM</name>
<evidence type="ECO:0000259" key="1">
    <source>
        <dbReference type="Pfam" id="PF01844"/>
    </source>
</evidence>
<dbReference type="RefSeq" id="WP_107300221.1">
    <property type="nucleotide sequence ID" value="NZ_PYMB01000016.1"/>
</dbReference>
<dbReference type="InterPro" id="IPR002711">
    <property type="entry name" value="HNH"/>
</dbReference>
<dbReference type="EMBL" id="PYMB01000016">
    <property type="protein sequence ID" value="PSW09229.1"/>
    <property type="molecule type" value="Genomic_DNA"/>
</dbReference>
<dbReference type="InterPro" id="IPR003615">
    <property type="entry name" value="HNH_nuc"/>
</dbReference>
<dbReference type="OrthoDB" id="5830103at2"/>
<feature type="domain" description="HNH" evidence="1">
    <location>
        <begin position="174"/>
        <end position="229"/>
    </location>
</feature>
<sequence length="249" mass="28338">MSRKKFILSHGATCKNWTWSWSFINDEQKIIIFGAWDRYTDGNTTLILSEDWSIDTRGKKALGYDQSREHIRLIEEEGYQLMTFPLIYSNSNRDKAGIGPAKIKGFEKTLTKKSLTHIAGCWYATDSVIKDTLPEEVIEPNEYLEGVSKTIFVNSFERNAKARAACIAYHGSTCKVCDFDFKEIYGDIGEGFIHVHHLVPLADIQKEYIVDPINDLVPVCPNCHAMIHRTQPPLTISQLRKHIELSSGI</sequence>
<dbReference type="AlphaFoldDB" id="A0A2T3N7Z4"/>
<reference evidence="2 3" key="1">
    <citation type="submission" date="2018-03" db="EMBL/GenBank/DDBJ databases">
        <title>Whole genome sequencing of Histamine producing bacteria.</title>
        <authorList>
            <person name="Butler K."/>
        </authorList>
    </citation>
    <scope>NUCLEOTIDE SEQUENCE [LARGE SCALE GENOMIC DNA]</scope>
    <source>
        <strain evidence="2 3">DSM 19138</strain>
    </source>
</reference>
<organism evidence="2 3">
    <name type="scientific">Photobacterium rosenbergii</name>
    <dbReference type="NCBI Taxonomy" id="294936"/>
    <lineage>
        <taxon>Bacteria</taxon>
        <taxon>Pseudomonadati</taxon>
        <taxon>Pseudomonadota</taxon>
        <taxon>Gammaproteobacteria</taxon>
        <taxon>Vibrionales</taxon>
        <taxon>Vibrionaceae</taxon>
        <taxon>Photobacterium</taxon>
    </lineage>
</organism>
<dbReference type="GO" id="GO:0003676">
    <property type="term" value="F:nucleic acid binding"/>
    <property type="evidence" value="ECO:0007669"/>
    <property type="project" value="InterPro"/>
</dbReference>
<dbReference type="GO" id="GO:0008270">
    <property type="term" value="F:zinc ion binding"/>
    <property type="evidence" value="ECO:0007669"/>
    <property type="project" value="InterPro"/>
</dbReference>
<dbReference type="Pfam" id="PF01844">
    <property type="entry name" value="HNH"/>
    <property type="match status" value="1"/>
</dbReference>
<dbReference type="GO" id="GO:0004519">
    <property type="term" value="F:endonuclease activity"/>
    <property type="evidence" value="ECO:0007669"/>
    <property type="project" value="UniProtKB-KW"/>
</dbReference>
<dbReference type="CDD" id="cd00085">
    <property type="entry name" value="HNHc"/>
    <property type="match status" value="1"/>
</dbReference>
<dbReference type="Proteomes" id="UP000241346">
    <property type="component" value="Unassembled WGS sequence"/>
</dbReference>
<gene>
    <name evidence="2" type="ORF">C9J01_21635</name>
</gene>
<comment type="caution">
    <text evidence="2">The sequence shown here is derived from an EMBL/GenBank/DDBJ whole genome shotgun (WGS) entry which is preliminary data.</text>
</comment>
<evidence type="ECO:0000313" key="3">
    <source>
        <dbReference type="Proteomes" id="UP000241346"/>
    </source>
</evidence>
<keyword evidence="2" id="KW-0540">Nuclease</keyword>
<accession>A0A2T3N7Z4</accession>
<protein>
    <submittedName>
        <fullName evidence="2">HNH endonuclease</fullName>
    </submittedName>
</protein>
<keyword evidence="2" id="KW-0378">Hydrolase</keyword>